<comment type="caution">
    <text evidence="9">The sequence shown here is derived from an EMBL/GenBank/DDBJ whole genome shotgun (WGS) entry which is preliminary data.</text>
</comment>
<evidence type="ECO:0000256" key="4">
    <source>
        <dbReference type="ARBA" id="ARBA00022692"/>
    </source>
</evidence>
<dbReference type="RefSeq" id="WP_183773218.1">
    <property type="nucleotide sequence ID" value="NZ_JACHFW010000005.1"/>
</dbReference>
<feature type="domain" description="ABC transmembrane type-1" evidence="8">
    <location>
        <begin position="67"/>
        <end position="256"/>
    </location>
</feature>
<evidence type="ECO:0000259" key="8">
    <source>
        <dbReference type="PROSITE" id="PS50928"/>
    </source>
</evidence>
<evidence type="ECO:0000256" key="6">
    <source>
        <dbReference type="ARBA" id="ARBA00023136"/>
    </source>
</evidence>
<dbReference type="PROSITE" id="PS50928">
    <property type="entry name" value="ABC_TM1"/>
    <property type="match status" value="1"/>
</dbReference>
<keyword evidence="10" id="KW-1185">Reference proteome</keyword>
<dbReference type="PANTHER" id="PTHR43744:SF3">
    <property type="entry name" value="LACTOSE TRANSPORT SYSTEM PERMEASE PROTEIN LACG"/>
    <property type="match status" value="1"/>
</dbReference>
<dbReference type="InterPro" id="IPR035906">
    <property type="entry name" value="MetI-like_sf"/>
</dbReference>
<feature type="transmembrane region" description="Helical" evidence="7">
    <location>
        <begin position="135"/>
        <end position="156"/>
    </location>
</feature>
<comment type="subcellular location">
    <subcellularLocation>
        <location evidence="1 7">Cell membrane</location>
        <topology evidence="1 7">Multi-pass membrane protein</topology>
    </subcellularLocation>
</comment>
<feature type="transmembrane region" description="Helical" evidence="7">
    <location>
        <begin position="234"/>
        <end position="256"/>
    </location>
</feature>
<organism evidence="9 10">
    <name type="scientific">Catenibacillus scindens</name>
    <dbReference type="NCBI Taxonomy" id="673271"/>
    <lineage>
        <taxon>Bacteria</taxon>
        <taxon>Bacillati</taxon>
        <taxon>Bacillota</taxon>
        <taxon>Clostridia</taxon>
        <taxon>Lachnospirales</taxon>
        <taxon>Lachnospiraceae</taxon>
        <taxon>Catenibacillus</taxon>
    </lineage>
</organism>
<dbReference type="CDD" id="cd06261">
    <property type="entry name" value="TM_PBP2"/>
    <property type="match status" value="1"/>
</dbReference>
<evidence type="ECO:0000256" key="7">
    <source>
        <dbReference type="RuleBase" id="RU363032"/>
    </source>
</evidence>
<feature type="transmembrane region" description="Helical" evidence="7">
    <location>
        <begin position="101"/>
        <end position="123"/>
    </location>
</feature>
<accession>A0A7W8HA55</accession>
<feature type="transmembrane region" description="Helical" evidence="7">
    <location>
        <begin position="71"/>
        <end position="92"/>
    </location>
</feature>
<dbReference type="GO" id="GO:0005886">
    <property type="term" value="C:plasma membrane"/>
    <property type="evidence" value="ECO:0007669"/>
    <property type="project" value="UniProtKB-SubCell"/>
</dbReference>
<keyword evidence="3" id="KW-1003">Cell membrane</keyword>
<evidence type="ECO:0000256" key="2">
    <source>
        <dbReference type="ARBA" id="ARBA00022448"/>
    </source>
</evidence>
<evidence type="ECO:0000256" key="3">
    <source>
        <dbReference type="ARBA" id="ARBA00022475"/>
    </source>
</evidence>
<keyword evidence="4 7" id="KW-0812">Transmembrane</keyword>
<feature type="transmembrane region" description="Helical" evidence="7">
    <location>
        <begin position="12"/>
        <end position="30"/>
    </location>
</feature>
<dbReference type="GO" id="GO:0055085">
    <property type="term" value="P:transmembrane transport"/>
    <property type="evidence" value="ECO:0007669"/>
    <property type="project" value="InterPro"/>
</dbReference>
<dbReference type="Pfam" id="PF00528">
    <property type="entry name" value="BPD_transp_1"/>
    <property type="match status" value="1"/>
</dbReference>
<gene>
    <name evidence="9" type="ORF">HNP82_001680</name>
</gene>
<dbReference type="Gene3D" id="1.10.3720.10">
    <property type="entry name" value="MetI-like"/>
    <property type="match status" value="1"/>
</dbReference>
<protein>
    <submittedName>
        <fullName evidence="9">ABC-type glycerol-3-phosphate transport system permease component</fullName>
    </submittedName>
</protein>
<proteinExistence type="inferred from homology"/>
<keyword evidence="2 7" id="KW-0813">Transport</keyword>
<comment type="similarity">
    <text evidence="7">Belongs to the binding-protein-dependent transport system permease family.</text>
</comment>
<name>A0A7W8HA55_9FIRM</name>
<evidence type="ECO:0000313" key="9">
    <source>
        <dbReference type="EMBL" id="MBB5264553.1"/>
    </source>
</evidence>
<feature type="transmembrane region" description="Helical" evidence="7">
    <location>
        <begin position="177"/>
        <end position="202"/>
    </location>
</feature>
<evidence type="ECO:0000256" key="1">
    <source>
        <dbReference type="ARBA" id="ARBA00004651"/>
    </source>
</evidence>
<dbReference type="AlphaFoldDB" id="A0A7W8HA55"/>
<dbReference type="EMBL" id="JACHFW010000005">
    <property type="protein sequence ID" value="MBB5264553.1"/>
    <property type="molecule type" value="Genomic_DNA"/>
</dbReference>
<dbReference type="Proteomes" id="UP000543642">
    <property type="component" value="Unassembled WGS sequence"/>
</dbReference>
<sequence length="270" mass="29976">MTKKLSRVSGHVILILLSFLALFPIYWMIISSLKSSPEIFGYSMITTQPSFSNYIDAFTTVPLFRMMLNSVVVSLGTAVIQLVVAVLFAYAFTRWNFKGKIVVYGILSITWLIPVQAIMIPNYVEIINMGLNNTLFAMILPHCCSVFANISMYQNFNSIPKALIDAARMDGSSELQILKDIVLPNMKSSIASLGIVLVITAWNDYLWPTLVARTDEVKPIQIGLKSFTGTDTNMWGASMAAATISTIPILIVYIFMSRKIISSFMKGGIK</sequence>
<keyword evidence="6 7" id="KW-0472">Membrane</keyword>
<evidence type="ECO:0000313" key="10">
    <source>
        <dbReference type="Proteomes" id="UP000543642"/>
    </source>
</evidence>
<evidence type="ECO:0000256" key="5">
    <source>
        <dbReference type="ARBA" id="ARBA00022989"/>
    </source>
</evidence>
<keyword evidence="5 7" id="KW-1133">Transmembrane helix</keyword>
<dbReference type="SUPFAM" id="SSF161098">
    <property type="entry name" value="MetI-like"/>
    <property type="match status" value="1"/>
</dbReference>
<dbReference type="InterPro" id="IPR000515">
    <property type="entry name" value="MetI-like"/>
</dbReference>
<dbReference type="PANTHER" id="PTHR43744">
    <property type="entry name" value="ABC TRANSPORTER PERMEASE PROTEIN MG189-RELATED-RELATED"/>
    <property type="match status" value="1"/>
</dbReference>
<reference evidence="9 10" key="1">
    <citation type="submission" date="2020-08" db="EMBL/GenBank/DDBJ databases">
        <title>Genomic Encyclopedia of Type Strains, Phase IV (KMG-IV): sequencing the most valuable type-strain genomes for metagenomic binning, comparative biology and taxonomic classification.</title>
        <authorList>
            <person name="Goeker M."/>
        </authorList>
    </citation>
    <scope>NUCLEOTIDE SEQUENCE [LARGE SCALE GENOMIC DNA]</scope>
    <source>
        <strain evidence="9 10">DSM 106146</strain>
    </source>
</reference>